<dbReference type="Proteomes" id="UP000799291">
    <property type="component" value="Unassembled WGS sequence"/>
</dbReference>
<accession>A0A6G1IEP4</accession>
<dbReference type="OrthoDB" id="2408430at2759"/>
<evidence type="ECO:0000313" key="1">
    <source>
        <dbReference type="EMBL" id="KAF2676707.1"/>
    </source>
</evidence>
<sequence>MAMDDAIILPKTFPHHSVELGSLVRNPKRLNEHPFLPNTKLTETFKMNEPNEEPNDKKFISLNNKGYLSAVLANFIGVIVGGQTAALLQVEGGTFTTRSFKDIWSAFENVCRDSDAKKWFGDMAMSTKYVYFVTGIQELTSAKCTTALYKQAGADGWMTVPVDQMGSGEVKFAAGFDLGKFDYSKGKVDGIFGIEVQKVAIKTRGKGEPPQLKDSFEWVRAYEVHRGAGMDEGIVEVALEGAAHVEDIKELRI</sequence>
<dbReference type="AlphaFoldDB" id="A0A6G1IEP4"/>
<gene>
    <name evidence="1" type="ORF">K458DRAFT_424467</name>
</gene>
<dbReference type="EMBL" id="MU005630">
    <property type="protein sequence ID" value="KAF2676707.1"/>
    <property type="molecule type" value="Genomic_DNA"/>
</dbReference>
<name>A0A6G1IEP4_9PLEO</name>
<evidence type="ECO:0000313" key="2">
    <source>
        <dbReference type="Proteomes" id="UP000799291"/>
    </source>
</evidence>
<proteinExistence type="predicted"/>
<reference evidence="1" key="1">
    <citation type="journal article" date="2020" name="Stud. Mycol.">
        <title>101 Dothideomycetes genomes: a test case for predicting lifestyles and emergence of pathogens.</title>
        <authorList>
            <person name="Haridas S."/>
            <person name="Albert R."/>
            <person name="Binder M."/>
            <person name="Bloem J."/>
            <person name="Labutti K."/>
            <person name="Salamov A."/>
            <person name="Andreopoulos B."/>
            <person name="Baker S."/>
            <person name="Barry K."/>
            <person name="Bills G."/>
            <person name="Bluhm B."/>
            <person name="Cannon C."/>
            <person name="Castanera R."/>
            <person name="Culley D."/>
            <person name="Daum C."/>
            <person name="Ezra D."/>
            <person name="Gonzalez J."/>
            <person name="Henrissat B."/>
            <person name="Kuo A."/>
            <person name="Liang C."/>
            <person name="Lipzen A."/>
            <person name="Lutzoni F."/>
            <person name="Magnuson J."/>
            <person name="Mondo S."/>
            <person name="Nolan M."/>
            <person name="Ohm R."/>
            <person name="Pangilinan J."/>
            <person name="Park H.-J."/>
            <person name="Ramirez L."/>
            <person name="Alfaro M."/>
            <person name="Sun H."/>
            <person name="Tritt A."/>
            <person name="Yoshinaga Y."/>
            <person name="Zwiers L.-H."/>
            <person name="Turgeon B."/>
            <person name="Goodwin S."/>
            <person name="Spatafora J."/>
            <person name="Crous P."/>
            <person name="Grigoriev I."/>
        </authorList>
    </citation>
    <scope>NUCLEOTIDE SEQUENCE</scope>
    <source>
        <strain evidence="1">CBS 122367</strain>
    </source>
</reference>
<organism evidence="1 2">
    <name type="scientific">Lentithecium fluviatile CBS 122367</name>
    <dbReference type="NCBI Taxonomy" id="1168545"/>
    <lineage>
        <taxon>Eukaryota</taxon>
        <taxon>Fungi</taxon>
        <taxon>Dikarya</taxon>
        <taxon>Ascomycota</taxon>
        <taxon>Pezizomycotina</taxon>
        <taxon>Dothideomycetes</taxon>
        <taxon>Pleosporomycetidae</taxon>
        <taxon>Pleosporales</taxon>
        <taxon>Massarineae</taxon>
        <taxon>Lentitheciaceae</taxon>
        <taxon>Lentithecium</taxon>
    </lineage>
</organism>
<keyword evidence="2" id="KW-1185">Reference proteome</keyword>
<protein>
    <submittedName>
        <fullName evidence="1">Uncharacterized protein</fullName>
    </submittedName>
</protein>